<feature type="region of interest" description="Disordered" evidence="1">
    <location>
        <begin position="1"/>
        <end position="91"/>
    </location>
</feature>
<organism evidence="2 3">
    <name type="scientific">Streptomyces pactum</name>
    <dbReference type="NCBI Taxonomy" id="68249"/>
    <lineage>
        <taxon>Bacteria</taxon>
        <taxon>Bacillati</taxon>
        <taxon>Actinomycetota</taxon>
        <taxon>Actinomycetes</taxon>
        <taxon>Kitasatosporales</taxon>
        <taxon>Streptomycetaceae</taxon>
        <taxon>Streptomyces</taxon>
    </lineage>
</organism>
<evidence type="ECO:0000256" key="1">
    <source>
        <dbReference type="SAM" id="MobiDB-lite"/>
    </source>
</evidence>
<evidence type="ECO:0000313" key="2">
    <source>
        <dbReference type="EMBL" id="MBH5336780.1"/>
    </source>
</evidence>
<reference evidence="2 3" key="1">
    <citation type="submission" date="2020-09" db="EMBL/GenBank/DDBJ databases">
        <title>Biosynthesis of the nuclear factor of activated T cells inhibitor NFAT-133 and its congeners in Streptomyces pactum.</title>
        <authorList>
            <person name="Zhou W."/>
            <person name="Posri P."/>
            <person name="Abugrain M.E."/>
            <person name="Weisberg A.J."/>
            <person name="Chang J.H."/>
            <person name="Mahmud T."/>
        </authorList>
    </citation>
    <scope>NUCLEOTIDE SEQUENCE [LARGE SCALE GENOMIC DNA]</scope>
    <source>
        <strain evidence="2 3">ATCC 27456</strain>
    </source>
</reference>
<accession>A0ABS0NNK0</accession>
<feature type="compositionally biased region" description="Polar residues" evidence="1">
    <location>
        <begin position="1"/>
        <end position="10"/>
    </location>
</feature>
<keyword evidence="3" id="KW-1185">Reference proteome</keyword>
<sequence length="134" mass="13413">MPASGISTCRTGCGASARRRTQNQPITEACSSVNAVSAPMSTTDTSRSRPLSRRAAHTAATSVTTAESSTARRGTPLGASTVASTFGSRRSRAIAKTSRPAAACPASAANAAPIALLTATRSCSQVPTAESTAS</sequence>
<dbReference type="Proteomes" id="UP000807371">
    <property type="component" value="Unassembled WGS sequence"/>
</dbReference>
<feature type="compositionally biased region" description="Low complexity" evidence="1">
    <location>
        <begin position="57"/>
        <end position="73"/>
    </location>
</feature>
<name>A0ABS0NNK0_9ACTN</name>
<proteinExistence type="predicted"/>
<dbReference type="EMBL" id="JACYXC010000001">
    <property type="protein sequence ID" value="MBH5336780.1"/>
    <property type="molecule type" value="Genomic_DNA"/>
</dbReference>
<evidence type="ECO:0000313" key="3">
    <source>
        <dbReference type="Proteomes" id="UP000807371"/>
    </source>
</evidence>
<gene>
    <name evidence="2" type="ORF">IHE55_19195</name>
</gene>
<comment type="caution">
    <text evidence="2">The sequence shown here is derived from an EMBL/GenBank/DDBJ whole genome shotgun (WGS) entry which is preliminary data.</text>
</comment>
<feature type="compositionally biased region" description="Polar residues" evidence="1">
    <location>
        <begin position="22"/>
        <end position="49"/>
    </location>
</feature>
<protein>
    <submittedName>
        <fullName evidence="2">Uncharacterized protein</fullName>
    </submittedName>
</protein>